<dbReference type="Bgee" id="ENSACAG00000006917">
    <property type="expression patterns" value="Expressed in heart and 11 other cell types or tissues"/>
</dbReference>
<dbReference type="GeneTree" id="ENSGT00940000157694"/>
<dbReference type="Pfam" id="PF14670">
    <property type="entry name" value="FXa_inhibition"/>
    <property type="match status" value="1"/>
</dbReference>
<keyword evidence="9 18" id="KW-0732">Signal</keyword>
<dbReference type="Gene3D" id="2.40.10.10">
    <property type="entry name" value="Trypsin-like serine proteases"/>
    <property type="match status" value="2"/>
</dbReference>
<dbReference type="GO" id="GO:0005509">
    <property type="term" value="F:calcium ion binding"/>
    <property type="evidence" value="ECO:0007669"/>
    <property type="project" value="InterPro"/>
</dbReference>
<dbReference type="InterPro" id="IPR050442">
    <property type="entry name" value="Peptidase_S1_coag_factors"/>
</dbReference>
<name>G1KG10_ANOCA</name>
<evidence type="ECO:0000256" key="7">
    <source>
        <dbReference type="ARBA" id="ARBA00022536"/>
    </source>
</evidence>
<reference evidence="22 23" key="1">
    <citation type="submission" date="2009-12" db="EMBL/GenBank/DDBJ databases">
        <title>The Genome Sequence of Anolis carolinensis (Green Anole Lizard).</title>
        <authorList>
            <consortium name="The Genome Sequencing Platform"/>
            <person name="Di Palma F."/>
            <person name="Alfoldi J."/>
            <person name="Heiman D."/>
            <person name="Young S."/>
            <person name="Grabherr M."/>
            <person name="Johnson J."/>
            <person name="Lander E.S."/>
            <person name="Lindblad-Toh K."/>
        </authorList>
    </citation>
    <scope>NUCLEOTIDE SEQUENCE [LARGE SCALE GENOMIC DNA]</scope>
    <source>
        <strain evidence="22 23">JBL SC #1</strain>
    </source>
</reference>
<dbReference type="GeneID" id="100555331"/>
<proteinExistence type="inferred from homology"/>
<reference evidence="22" key="2">
    <citation type="submission" date="2025-08" db="UniProtKB">
        <authorList>
            <consortium name="Ensembl"/>
        </authorList>
    </citation>
    <scope>IDENTIFICATION</scope>
</reference>
<comment type="catalytic activity">
    <reaction evidence="1">
        <text>Selective cleavage of Arg-|-Thr and then Arg-|-Ile bonds in prothrombin to form thrombin.</text>
        <dbReference type="EC" id="3.4.21.6"/>
    </reaction>
</comment>
<reference evidence="22" key="3">
    <citation type="submission" date="2025-09" db="UniProtKB">
        <authorList>
            <consortium name="Ensembl"/>
        </authorList>
    </citation>
    <scope>IDENTIFICATION</scope>
</reference>
<dbReference type="PROSITE" id="PS00022">
    <property type="entry name" value="EGF_1"/>
    <property type="match status" value="1"/>
</dbReference>
<dbReference type="InterPro" id="IPR009003">
    <property type="entry name" value="Peptidase_S1_PA"/>
</dbReference>
<comment type="similarity">
    <text evidence="3">Belongs to the peptidase S1 family. Snake venom subfamily.</text>
</comment>
<evidence type="ECO:0000259" key="19">
    <source>
        <dbReference type="PROSITE" id="PS50026"/>
    </source>
</evidence>
<evidence type="ECO:0000256" key="6">
    <source>
        <dbReference type="ARBA" id="ARBA00022525"/>
    </source>
</evidence>
<dbReference type="HOGENOM" id="CLU_006842_19_5_1"/>
<dbReference type="InterPro" id="IPR033116">
    <property type="entry name" value="TRYPSIN_SER"/>
</dbReference>
<keyword evidence="5" id="KW-0301">Gamma-carboxyglutamic acid</keyword>
<dbReference type="PROSITE" id="PS50240">
    <property type="entry name" value="TRYPSIN_DOM"/>
    <property type="match status" value="1"/>
</dbReference>
<evidence type="ECO:0000256" key="18">
    <source>
        <dbReference type="SAM" id="SignalP"/>
    </source>
</evidence>
<dbReference type="PROSITE" id="PS01187">
    <property type="entry name" value="EGF_CA"/>
    <property type="match status" value="1"/>
</dbReference>
<keyword evidence="14" id="KW-0325">Glycoprotein</keyword>
<comment type="caution">
    <text evidence="16">Lacks conserved residue(s) required for the propagation of feature annotation.</text>
</comment>
<dbReference type="SMART" id="SM00069">
    <property type="entry name" value="GLA"/>
    <property type="match status" value="1"/>
</dbReference>
<dbReference type="InterPro" id="IPR035972">
    <property type="entry name" value="GLA-like_dom_SF"/>
</dbReference>
<dbReference type="GO" id="GO:0007596">
    <property type="term" value="P:blood coagulation"/>
    <property type="evidence" value="ECO:0000318"/>
    <property type="project" value="GO_Central"/>
</dbReference>
<keyword evidence="23" id="KW-1185">Reference proteome</keyword>
<dbReference type="InterPro" id="IPR017857">
    <property type="entry name" value="Coagulation_fac-like_Gla_dom"/>
</dbReference>
<feature type="active site" description="Charge relay system" evidence="15">
    <location>
        <position position="424"/>
    </location>
</feature>
<dbReference type="PANTHER" id="PTHR24278:SF28">
    <property type="entry name" value="COAGULATION FACTOR X"/>
    <property type="match status" value="1"/>
</dbReference>
<dbReference type="Pfam" id="PF00089">
    <property type="entry name" value="Trypsin"/>
    <property type="match status" value="1"/>
</dbReference>
<dbReference type="GO" id="GO:0005543">
    <property type="term" value="F:phospholipid binding"/>
    <property type="evidence" value="ECO:0007669"/>
    <property type="project" value="Ensembl"/>
</dbReference>
<dbReference type="Proteomes" id="UP000001646">
    <property type="component" value="Chromosome 3"/>
</dbReference>
<dbReference type="InterPro" id="IPR012224">
    <property type="entry name" value="Pept_S1A_FX"/>
</dbReference>
<feature type="domain" description="EGF-like" evidence="19">
    <location>
        <begin position="86"/>
        <end position="122"/>
    </location>
</feature>
<feature type="domain" description="Peptidase S1" evidence="20">
    <location>
        <begin position="241"/>
        <end position="472"/>
    </location>
</feature>
<dbReference type="Pfam" id="PF00594">
    <property type="entry name" value="Gla"/>
    <property type="match status" value="1"/>
</dbReference>
<dbReference type="InterPro" id="IPR001314">
    <property type="entry name" value="Peptidase_S1A"/>
</dbReference>
<dbReference type="GO" id="GO:0004252">
    <property type="term" value="F:serine-type endopeptidase activity"/>
    <property type="evidence" value="ECO:0000318"/>
    <property type="project" value="GO_Central"/>
</dbReference>
<dbReference type="PRINTS" id="PR00001">
    <property type="entry name" value="GLABLOOD"/>
</dbReference>
<feature type="chain" id="PRO_5003413273" description="coagulation factor Xa" evidence="18">
    <location>
        <begin position="21"/>
        <end position="483"/>
    </location>
</feature>
<feature type="active site" description="Charge relay system" evidence="15">
    <location>
        <position position="327"/>
    </location>
</feature>
<dbReference type="InterPro" id="IPR001881">
    <property type="entry name" value="EGF-like_Ca-bd_dom"/>
</dbReference>
<evidence type="ECO:0000313" key="23">
    <source>
        <dbReference type="Proteomes" id="UP000001646"/>
    </source>
</evidence>
<dbReference type="FunFam" id="4.10.740.10:FF:000001">
    <property type="entry name" value="vitamin K-dependent protein S"/>
    <property type="match status" value="1"/>
</dbReference>
<protein>
    <recommendedName>
        <fullName evidence="4">coagulation factor Xa</fullName>
        <ecNumber evidence="4">3.4.21.6</ecNumber>
    </recommendedName>
</protein>
<dbReference type="Pfam" id="PF00008">
    <property type="entry name" value="EGF"/>
    <property type="match status" value="1"/>
</dbReference>
<dbReference type="InterPro" id="IPR000294">
    <property type="entry name" value="GLA_domain"/>
</dbReference>
<dbReference type="CDD" id="cd00190">
    <property type="entry name" value="Tryp_SPc"/>
    <property type="match status" value="1"/>
</dbReference>
<dbReference type="CDD" id="cd00054">
    <property type="entry name" value="EGF_CA"/>
    <property type="match status" value="1"/>
</dbReference>
<evidence type="ECO:0000259" key="20">
    <source>
        <dbReference type="PROSITE" id="PS50240"/>
    </source>
</evidence>
<dbReference type="PRINTS" id="PR00010">
    <property type="entry name" value="EGFBLOOD"/>
</dbReference>
<dbReference type="PROSITE" id="PS50998">
    <property type="entry name" value="GLA_2"/>
    <property type="match status" value="1"/>
</dbReference>
<dbReference type="Gene3D" id="4.10.740.10">
    <property type="entry name" value="Coagulation Factor IX"/>
    <property type="match status" value="1"/>
</dbReference>
<dbReference type="FunFam" id="2.10.25.10:FF:000162">
    <property type="entry name" value="Coagulation factor X (Predicted)"/>
    <property type="match status" value="1"/>
</dbReference>
<evidence type="ECO:0000313" key="22">
    <source>
        <dbReference type="Ensembl" id="ENSACAP00000006865.3"/>
    </source>
</evidence>
<dbReference type="GO" id="GO:0005615">
    <property type="term" value="C:extracellular space"/>
    <property type="evidence" value="ECO:0000318"/>
    <property type="project" value="GO_Central"/>
</dbReference>
<dbReference type="InParanoid" id="G1KG10"/>
<evidence type="ECO:0000256" key="5">
    <source>
        <dbReference type="ARBA" id="ARBA00022479"/>
    </source>
</evidence>
<dbReference type="PRINTS" id="PR00722">
    <property type="entry name" value="CHYMOTRYPSIN"/>
</dbReference>
<dbReference type="PROSITE" id="PS00134">
    <property type="entry name" value="TRYPSIN_HIS"/>
    <property type="match status" value="1"/>
</dbReference>
<dbReference type="PROSITE" id="PS00135">
    <property type="entry name" value="TRYPSIN_SER"/>
    <property type="match status" value="1"/>
</dbReference>
<dbReference type="GO" id="GO:0032008">
    <property type="term" value="P:positive regulation of TOR signaling"/>
    <property type="evidence" value="ECO:0007669"/>
    <property type="project" value="Ensembl"/>
</dbReference>
<keyword evidence="12" id="KW-0106">Calcium</keyword>
<dbReference type="PANTHER" id="PTHR24278">
    <property type="entry name" value="COAGULATION FACTOR"/>
    <property type="match status" value="1"/>
</dbReference>
<dbReference type="Ensembl" id="ENSACAT00000007015.4">
    <property type="protein sequence ID" value="ENSACAP00000006865.3"/>
    <property type="gene ID" value="ENSACAG00000006917.4"/>
</dbReference>
<dbReference type="PIRSF" id="PIRSF001143">
    <property type="entry name" value="Factor_X"/>
    <property type="match status" value="1"/>
</dbReference>
<dbReference type="SUPFAM" id="SSF50494">
    <property type="entry name" value="Trypsin-like serine proteases"/>
    <property type="match status" value="1"/>
</dbReference>
<evidence type="ECO:0000256" key="13">
    <source>
        <dbReference type="ARBA" id="ARBA00023157"/>
    </source>
</evidence>
<feature type="signal peptide" evidence="18">
    <location>
        <begin position="1"/>
        <end position="20"/>
    </location>
</feature>
<keyword evidence="10" id="KW-0677">Repeat</keyword>
<dbReference type="STRING" id="28377.ENSACAP00000006865"/>
<evidence type="ECO:0000256" key="11">
    <source>
        <dbReference type="ARBA" id="ARBA00022801"/>
    </source>
</evidence>
<evidence type="ECO:0000256" key="12">
    <source>
        <dbReference type="ARBA" id="ARBA00022837"/>
    </source>
</evidence>
<dbReference type="GO" id="GO:0006508">
    <property type="term" value="P:proteolysis"/>
    <property type="evidence" value="ECO:0000318"/>
    <property type="project" value="GO_Central"/>
</dbReference>
<keyword evidence="11 17" id="KW-0378">Hydrolase</keyword>
<comment type="subcellular location">
    <subcellularLocation>
        <location evidence="2">Secreted</location>
    </subcellularLocation>
</comment>
<keyword evidence="17" id="KW-0720">Serine protease</keyword>
<feature type="disulfide bond" evidence="16">
    <location>
        <begin position="112"/>
        <end position="121"/>
    </location>
</feature>
<evidence type="ECO:0000256" key="16">
    <source>
        <dbReference type="PROSITE-ProRule" id="PRU00076"/>
    </source>
</evidence>
<evidence type="ECO:0000256" key="14">
    <source>
        <dbReference type="ARBA" id="ARBA00023180"/>
    </source>
</evidence>
<evidence type="ECO:0000256" key="3">
    <source>
        <dbReference type="ARBA" id="ARBA00009228"/>
    </source>
</evidence>
<sequence length="483" mass="54687">MANQLLLILIFSFLTNLLKAERNVFLQDKIAHKFLERRKRANSLFEEFKPGNIERECHEEKCSREEAREAFEDDEKTNEFWNVYVDGNQCNSNPCHYGGSCKDGINSYTCTCLAGYDGQNCEHITHKSCKVDNGECWQFCKNVENTVECSCTDGYILDNDGQSCVATANYPCGKIKRTKTKAKREASFFNHNPSTYDYDAIPEDIYYDGMQNCSNVVPHLPSQEGTALNENDVNSDLNLRIVNGSNCELGQCPWQALLLDEKEEGFCGGTVLSRIHVLTAAHCINQTKTIKVVVGEVDTNTRTTGTLHTVEKVYVHQKFVLATYDYDIAIIQLRNPIQFSEYVIPACLPTADFANQVLMRQPTGIVSGFGRLHERGRKASKLQVIRVPYIERHTCKLSSNFVITENMFCAGYRTLAQDACQGDSGGPHVTEYKGTHFVTGVISWGEGCAREDKYGIYTKVSKFIGWVRRIIRQRRQPARQEEN</sequence>
<dbReference type="PROSITE" id="PS01186">
    <property type="entry name" value="EGF_2"/>
    <property type="match status" value="1"/>
</dbReference>
<keyword evidence="7 16" id="KW-0245">EGF-like domain</keyword>
<feature type="active site" description="Charge relay system" evidence="15">
    <location>
        <position position="282"/>
    </location>
</feature>
<dbReference type="PROSITE" id="PS00010">
    <property type="entry name" value="ASX_HYDROXYL"/>
    <property type="match status" value="1"/>
</dbReference>
<evidence type="ECO:0000256" key="17">
    <source>
        <dbReference type="RuleBase" id="RU363034"/>
    </source>
</evidence>
<dbReference type="InterPro" id="IPR000742">
    <property type="entry name" value="EGF"/>
</dbReference>
<evidence type="ECO:0000256" key="15">
    <source>
        <dbReference type="PIRSR" id="PIRSR001143-1"/>
    </source>
</evidence>
<evidence type="ECO:0000256" key="1">
    <source>
        <dbReference type="ARBA" id="ARBA00001239"/>
    </source>
</evidence>
<dbReference type="KEGG" id="acs:100555331"/>
<dbReference type="PROSITE" id="PS50026">
    <property type="entry name" value="EGF_3"/>
    <property type="match status" value="1"/>
</dbReference>
<dbReference type="SUPFAM" id="SSF57630">
    <property type="entry name" value="GLA-domain"/>
    <property type="match status" value="1"/>
</dbReference>
<dbReference type="AlphaFoldDB" id="G1KG10"/>
<dbReference type="SMART" id="SM00179">
    <property type="entry name" value="EGF_CA"/>
    <property type="match status" value="1"/>
</dbReference>
<dbReference type="SMART" id="SM00020">
    <property type="entry name" value="Tryp_SPc"/>
    <property type="match status" value="1"/>
</dbReference>
<evidence type="ECO:0000256" key="10">
    <source>
        <dbReference type="ARBA" id="ARBA00022737"/>
    </source>
</evidence>
<keyword evidence="13 16" id="KW-1015">Disulfide bond</keyword>
<dbReference type="eggNOG" id="ENOG502QS4N">
    <property type="taxonomic scope" value="Eukaryota"/>
</dbReference>
<dbReference type="OrthoDB" id="6380398at2759"/>
<dbReference type="EC" id="3.4.21.6" evidence="4"/>
<dbReference type="InterPro" id="IPR018097">
    <property type="entry name" value="EGF_Ca-bd_CS"/>
</dbReference>
<dbReference type="MEROPS" id="S01.396"/>
<dbReference type="FunCoup" id="G1KG10">
    <property type="interactions" value="1"/>
</dbReference>
<evidence type="ECO:0000256" key="2">
    <source>
        <dbReference type="ARBA" id="ARBA00004613"/>
    </source>
</evidence>
<dbReference type="InterPro" id="IPR000152">
    <property type="entry name" value="EGF-type_Asp/Asn_hydroxyl_site"/>
</dbReference>
<feature type="domain" description="Gla" evidence="21">
    <location>
        <begin position="40"/>
        <end position="86"/>
    </location>
</feature>
<dbReference type="PROSITE" id="PS00011">
    <property type="entry name" value="GLA_1"/>
    <property type="match status" value="1"/>
</dbReference>
<dbReference type="InterPro" id="IPR043504">
    <property type="entry name" value="Peptidase_S1_PA_chymotrypsin"/>
</dbReference>
<evidence type="ECO:0000256" key="8">
    <source>
        <dbReference type="ARBA" id="ARBA00022670"/>
    </source>
</evidence>
<evidence type="ECO:0000259" key="21">
    <source>
        <dbReference type="PROSITE" id="PS50998"/>
    </source>
</evidence>
<keyword evidence="6" id="KW-0964">Secreted</keyword>
<dbReference type="Gene3D" id="2.10.25.10">
    <property type="entry name" value="Laminin"/>
    <property type="match status" value="2"/>
</dbReference>
<organism evidence="22 23">
    <name type="scientific">Anolis carolinensis</name>
    <name type="common">Green anole</name>
    <name type="synonym">American chameleon</name>
    <dbReference type="NCBI Taxonomy" id="28377"/>
    <lineage>
        <taxon>Eukaryota</taxon>
        <taxon>Metazoa</taxon>
        <taxon>Chordata</taxon>
        <taxon>Craniata</taxon>
        <taxon>Vertebrata</taxon>
        <taxon>Euteleostomi</taxon>
        <taxon>Lepidosauria</taxon>
        <taxon>Squamata</taxon>
        <taxon>Bifurcata</taxon>
        <taxon>Unidentata</taxon>
        <taxon>Episquamata</taxon>
        <taxon>Toxicofera</taxon>
        <taxon>Iguania</taxon>
        <taxon>Dactyloidae</taxon>
        <taxon>Anolis</taxon>
    </lineage>
</organism>
<dbReference type="GO" id="GO:0044469">
    <property type="term" value="P:venom-mediated blood coagulation"/>
    <property type="evidence" value="ECO:0007669"/>
    <property type="project" value="UniProtKB-ARBA"/>
</dbReference>
<dbReference type="SMART" id="SM00181">
    <property type="entry name" value="EGF"/>
    <property type="match status" value="2"/>
</dbReference>
<evidence type="ECO:0000256" key="9">
    <source>
        <dbReference type="ARBA" id="ARBA00022729"/>
    </source>
</evidence>
<evidence type="ECO:0000256" key="4">
    <source>
        <dbReference type="ARBA" id="ARBA00012181"/>
    </source>
</evidence>
<gene>
    <name evidence="22" type="primary">F10</name>
</gene>
<dbReference type="InterPro" id="IPR018114">
    <property type="entry name" value="TRYPSIN_HIS"/>
</dbReference>
<dbReference type="InterPro" id="IPR001254">
    <property type="entry name" value="Trypsin_dom"/>
</dbReference>
<dbReference type="FunFam" id="2.40.10.10:FF:000013">
    <property type="entry name" value="Coagulation factor X"/>
    <property type="match status" value="1"/>
</dbReference>
<keyword evidence="8 17" id="KW-0645">Protease</keyword>
<accession>G1KG10</accession>